<evidence type="ECO:0000259" key="2">
    <source>
        <dbReference type="Pfam" id="PF04937"/>
    </source>
</evidence>
<sequence>MGSSSTALFIGSFVSTLVAVDSRHHWFPSLLFLVCGVKAHLLIICGSGIATCPKVTDAYLVDLRRVCEEAENRLKSKNVPLPTDKRTPTPPTLPPKRRKSSNIESAFNIEDKNHLRAEITRMLYYAGLPFHLARNPYFVSSYSFAANCNLSGFLPPSYNALRTSLLQQERSHIERLLQPIKSLWSLKGVTLVADGWTDAQRRPLINFMAISEEGPMFLKAIDGSKEYKDKHYMFDLLKDVIKEVGPQNVVQVINDNALVCKAAGLLIEAEFHHIFWTPCVVHTLNLGVKNICAAKNVDEKVKTTIYRHDEMLENKVSSFFEVIHEILNSRWSKSCNPLHCLAHSLNPRYYSDNWLNEVPNRVPPHKDDELSSQRNKCLKRYFPHVNVRTKVYEEFSKFSSCAGDFGSFDSIEDRWALDPKTWWVMHESSTPILQKVALKLLVQPCSSSCCERNWSTYSFIHSLKRNKMDPKRAEDLVFVHSNLRILSRKEEGHKKGETRLWDINGDVHDPFDDSAGVLEMADLSLDEPDLEAMLFLDDGNGGEGNETIRV</sequence>
<dbReference type="Proteomes" id="UP000289340">
    <property type="component" value="Chromosome 7"/>
</dbReference>
<dbReference type="InterPro" id="IPR007021">
    <property type="entry name" value="DUF659"/>
</dbReference>
<dbReference type="GO" id="GO:0046983">
    <property type="term" value="F:protein dimerization activity"/>
    <property type="evidence" value="ECO:0007669"/>
    <property type="project" value="InterPro"/>
</dbReference>
<evidence type="ECO:0000259" key="3">
    <source>
        <dbReference type="Pfam" id="PF05699"/>
    </source>
</evidence>
<comment type="caution">
    <text evidence="4">The sequence shown here is derived from an EMBL/GenBank/DDBJ whole genome shotgun (WGS) entry which is preliminary data.</text>
</comment>
<dbReference type="Pfam" id="PF05699">
    <property type="entry name" value="Dimer_Tnp_hAT"/>
    <property type="match status" value="1"/>
</dbReference>
<evidence type="ECO:0008006" key="6">
    <source>
        <dbReference type="Google" id="ProtNLM"/>
    </source>
</evidence>
<dbReference type="PANTHER" id="PTHR32166">
    <property type="entry name" value="OSJNBA0013A04.12 PROTEIN"/>
    <property type="match status" value="1"/>
</dbReference>
<feature type="domain" description="DUF659" evidence="2">
    <location>
        <begin position="156"/>
        <end position="301"/>
    </location>
</feature>
<organism evidence="4 5">
    <name type="scientific">Glycine soja</name>
    <name type="common">Wild soybean</name>
    <dbReference type="NCBI Taxonomy" id="3848"/>
    <lineage>
        <taxon>Eukaryota</taxon>
        <taxon>Viridiplantae</taxon>
        <taxon>Streptophyta</taxon>
        <taxon>Embryophyta</taxon>
        <taxon>Tracheophyta</taxon>
        <taxon>Spermatophyta</taxon>
        <taxon>Magnoliopsida</taxon>
        <taxon>eudicotyledons</taxon>
        <taxon>Gunneridae</taxon>
        <taxon>Pentapetalae</taxon>
        <taxon>rosids</taxon>
        <taxon>fabids</taxon>
        <taxon>Fabales</taxon>
        <taxon>Fabaceae</taxon>
        <taxon>Papilionoideae</taxon>
        <taxon>50 kb inversion clade</taxon>
        <taxon>NPAAA clade</taxon>
        <taxon>indigoferoid/millettioid clade</taxon>
        <taxon>Phaseoleae</taxon>
        <taxon>Glycine</taxon>
        <taxon>Glycine subgen. Soja</taxon>
    </lineage>
</organism>
<name>A0A445JV90_GLYSO</name>
<dbReference type="InterPro" id="IPR012337">
    <property type="entry name" value="RNaseH-like_sf"/>
</dbReference>
<evidence type="ECO:0000313" key="5">
    <source>
        <dbReference type="Proteomes" id="UP000289340"/>
    </source>
</evidence>
<feature type="domain" description="HAT C-terminal dimerisation" evidence="3">
    <location>
        <begin position="408"/>
        <end position="483"/>
    </location>
</feature>
<gene>
    <name evidence="4" type="ORF">D0Y65_017540</name>
</gene>
<dbReference type="Pfam" id="PF04937">
    <property type="entry name" value="DUF659"/>
    <property type="match status" value="1"/>
</dbReference>
<keyword evidence="5" id="KW-1185">Reference proteome</keyword>
<evidence type="ECO:0000313" key="4">
    <source>
        <dbReference type="EMBL" id="RZC02444.1"/>
    </source>
</evidence>
<dbReference type="EMBL" id="QZWG01000007">
    <property type="protein sequence ID" value="RZC02444.1"/>
    <property type="molecule type" value="Genomic_DNA"/>
</dbReference>
<proteinExistence type="predicted"/>
<evidence type="ECO:0000256" key="1">
    <source>
        <dbReference type="SAM" id="MobiDB-lite"/>
    </source>
</evidence>
<dbReference type="SUPFAM" id="SSF53098">
    <property type="entry name" value="Ribonuclease H-like"/>
    <property type="match status" value="1"/>
</dbReference>
<feature type="region of interest" description="Disordered" evidence="1">
    <location>
        <begin position="77"/>
        <end position="100"/>
    </location>
</feature>
<accession>A0A445JV90</accession>
<dbReference type="AlphaFoldDB" id="A0A445JV90"/>
<reference evidence="4 5" key="1">
    <citation type="submission" date="2018-09" db="EMBL/GenBank/DDBJ databases">
        <title>A high-quality reference genome of wild soybean provides a powerful tool to mine soybean genomes.</title>
        <authorList>
            <person name="Xie M."/>
            <person name="Chung C.Y.L."/>
            <person name="Li M.-W."/>
            <person name="Wong F.-L."/>
            <person name="Chan T.-F."/>
            <person name="Lam H.-M."/>
        </authorList>
    </citation>
    <scope>NUCLEOTIDE SEQUENCE [LARGE SCALE GENOMIC DNA]</scope>
    <source>
        <strain evidence="5">cv. W05</strain>
        <tissue evidence="4">Hypocotyl of etiolated seedlings</tissue>
    </source>
</reference>
<dbReference type="PANTHER" id="PTHR32166:SF81">
    <property type="entry name" value="OS06G0658400 PROTEIN"/>
    <property type="match status" value="1"/>
</dbReference>
<dbReference type="InterPro" id="IPR008906">
    <property type="entry name" value="HATC_C_dom"/>
</dbReference>
<protein>
    <recommendedName>
        <fullName evidence="6">DUF659 domain-containing protein</fullName>
    </recommendedName>
</protein>